<evidence type="ECO:0000313" key="1">
    <source>
        <dbReference type="EMBL" id="EII36987.1"/>
    </source>
</evidence>
<dbReference type="AlphaFoldDB" id="A0AAN4AH92"/>
<reference evidence="1 2" key="1">
    <citation type="submission" date="2011-12" db="EMBL/GenBank/DDBJ databases">
        <authorList>
            <person name="Brinkac L."/>
            <person name="Radune D."/>
            <person name="Sanka R."/>
            <person name="Selengut J."/>
            <person name="DebRoy C."/>
            <person name="Feng P."/>
            <person name="Fratamico P.M."/>
            <person name="Kapur V."/>
            <person name="Kariyawasam S."/>
            <person name="Losada L."/>
            <person name="Nierman W.C."/>
            <person name="Nelson K."/>
        </authorList>
    </citation>
    <scope>NUCLEOTIDE SEQUENCE [LARGE SCALE GENOMIC DNA]</scope>
    <source>
        <strain evidence="1 2">4.0967</strain>
    </source>
</reference>
<comment type="caution">
    <text evidence="1">The sequence shown here is derived from an EMBL/GenBank/DDBJ whole genome shotgun (WGS) entry which is preliminary data.</text>
</comment>
<dbReference type="EMBL" id="AFAA02000008">
    <property type="protein sequence ID" value="EII36987.1"/>
    <property type="molecule type" value="Genomic_DNA"/>
</dbReference>
<organism evidence="1 2">
    <name type="scientific">Escherichia coli 4.0967</name>
    <dbReference type="NCBI Taxonomy" id="869687"/>
    <lineage>
        <taxon>Bacteria</taxon>
        <taxon>Pseudomonadati</taxon>
        <taxon>Pseudomonadota</taxon>
        <taxon>Gammaproteobacteria</taxon>
        <taxon>Enterobacterales</taxon>
        <taxon>Enterobacteriaceae</taxon>
        <taxon>Escherichia</taxon>
    </lineage>
</organism>
<name>A0AAN4AH92_ECOLX</name>
<accession>A0AAN4AH92</accession>
<dbReference type="Proteomes" id="UP000003866">
    <property type="component" value="Unassembled WGS sequence"/>
</dbReference>
<gene>
    <name evidence="1" type="ORF">EC40967_1724</name>
</gene>
<evidence type="ECO:0000313" key="2">
    <source>
        <dbReference type="Proteomes" id="UP000003866"/>
    </source>
</evidence>
<protein>
    <submittedName>
        <fullName evidence="1">Uncharacterized protein</fullName>
    </submittedName>
</protein>
<sequence>MKLMQIQSVKYRFTTLTFFDYFLKKAKYYCPDAIINPLLILDNQHG</sequence>
<proteinExistence type="predicted"/>